<dbReference type="EC" id="2.7.7.18" evidence="11"/>
<evidence type="ECO:0000256" key="10">
    <source>
        <dbReference type="ARBA" id="ARBA00048721"/>
    </source>
</evidence>
<dbReference type="NCBIfam" id="TIGR00482">
    <property type="entry name" value="nicotinate (nicotinamide) nucleotide adenylyltransferase"/>
    <property type="match status" value="1"/>
</dbReference>
<evidence type="ECO:0000256" key="3">
    <source>
        <dbReference type="ARBA" id="ARBA00009014"/>
    </source>
</evidence>
<evidence type="ECO:0000256" key="2">
    <source>
        <dbReference type="ARBA" id="ARBA00005019"/>
    </source>
</evidence>
<dbReference type="NCBIfam" id="NF000839">
    <property type="entry name" value="PRK00071.1-1"/>
    <property type="match status" value="1"/>
</dbReference>
<keyword evidence="7 11" id="KW-0547">Nucleotide-binding</keyword>
<reference evidence="12 13" key="1">
    <citation type="journal article" date="2014" name="Genome Announc.">
        <title>Comparative Genome Analysis of Two Isolates of the Fish Pathogen Piscirickettsia salmonis from Different Hosts Reveals Major Differences in Virulence-Associated Secretion Systems.</title>
        <authorList>
            <person name="Bohle H."/>
            <person name="Henriquez P."/>
            <person name="Grothusen H."/>
            <person name="Navas E."/>
            <person name="Sandoval A."/>
            <person name="Bustamante F."/>
            <person name="Bustos P."/>
            <person name="Mancilla M."/>
        </authorList>
    </citation>
    <scope>NUCLEOTIDE SEQUENCE [LARGE SCALE GENOMIC DNA]</scope>
    <source>
        <strain evidence="13">B1-32597</strain>
    </source>
</reference>
<evidence type="ECO:0000256" key="4">
    <source>
        <dbReference type="ARBA" id="ARBA00022642"/>
    </source>
</evidence>
<protein>
    <recommendedName>
        <fullName evidence="11">Probable nicotinate-nucleotide adenylyltransferase</fullName>
        <ecNumber evidence="11">2.7.7.18</ecNumber>
    </recommendedName>
    <alternativeName>
        <fullName evidence="11">Deamido-NAD(+) diphosphorylase</fullName>
    </alternativeName>
    <alternativeName>
        <fullName evidence="11">Deamido-NAD(+) pyrophosphorylase</fullName>
    </alternativeName>
    <alternativeName>
        <fullName evidence="11">Nicotinate mononucleotide adenylyltransferase</fullName>
        <shortName evidence="11">NaMN adenylyltransferase</shortName>
    </alternativeName>
</protein>
<sequence length="218" mass="25243">MIPCVDTDTRHVALFGGTFDPIHSGHLRIAYELYQTCFFDEFAFIPCYQPVHKAENQGVPVQVRLAMLESALEATPFVIEHAEIERAGPSYAVDTLENLKKMHVKRHYYFIMGADSLLSFHKWQRFERLFELVHLVVVGRPGYVVNERSAIMAYLQGRLVDSLEQLQSEEAGLVYISPWMMLDISSTMVRERLKKNESIRYLVPEPVEQMILQLNCYK</sequence>
<accession>A0A1L6TEP6</accession>
<dbReference type="PANTHER" id="PTHR39321:SF3">
    <property type="entry name" value="PHOSPHOPANTETHEINE ADENYLYLTRANSFERASE"/>
    <property type="match status" value="1"/>
</dbReference>
<evidence type="ECO:0000256" key="6">
    <source>
        <dbReference type="ARBA" id="ARBA00022695"/>
    </source>
</evidence>
<evidence type="ECO:0000313" key="12">
    <source>
        <dbReference type="EMBL" id="ALB23956.1"/>
    </source>
</evidence>
<dbReference type="Pfam" id="PF01467">
    <property type="entry name" value="CTP_transf_like"/>
    <property type="match status" value="1"/>
</dbReference>
<keyword evidence="5 11" id="KW-0808">Transferase</keyword>
<comment type="pathway">
    <text evidence="2 11">Cofactor biosynthesis; NAD(+) biosynthesis; deamido-NAD(+) from nicotinate D-ribonucleotide: step 1/1.</text>
</comment>
<dbReference type="EMBL" id="CP012508">
    <property type="protein sequence ID" value="ALB23956.1"/>
    <property type="molecule type" value="Genomic_DNA"/>
</dbReference>
<evidence type="ECO:0000256" key="5">
    <source>
        <dbReference type="ARBA" id="ARBA00022679"/>
    </source>
</evidence>
<dbReference type="Gene3D" id="3.40.50.620">
    <property type="entry name" value="HUPs"/>
    <property type="match status" value="1"/>
</dbReference>
<dbReference type="Proteomes" id="UP000029558">
    <property type="component" value="Chromosome"/>
</dbReference>
<evidence type="ECO:0000256" key="7">
    <source>
        <dbReference type="ARBA" id="ARBA00022741"/>
    </source>
</evidence>
<gene>
    <name evidence="11" type="primary">nadD</name>
    <name evidence="12" type="ORF">KU39_2780</name>
</gene>
<dbReference type="InterPro" id="IPR005248">
    <property type="entry name" value="NadD/NMNAT"/>
</dbReference>
<dbReference type="GO" id="GO:0004515">
    <property type="term" value="F:nicotinate-nucleotide adenylyltransferase activity"/>
    <property type="evidence" value="ECO:0007669"/>
    <property type="project" value="UniProtKB-UniRule"/>
</dbReference>
<dbReference type="RefSeq" id="WP_027242665.1">
    <property type="nucleotide sequence ID" value="NZ_CP013791.1"/>
</dbReference>
<dbReference type="InterPro" id="IPR004821">
    <property type="entry name" value="Cyt_trans-like"/>
</dbReference>
<dbReference type="AlphaFoldDB" id="A0A1L6TEP6"/>
<dbReference type="GO" id="GO:0005524">
    <property type="term" value="F:ATP binding"/>
    <property type="evidence" value="ECO:0007669"/>
    <property type="project" value="UniProtKB-KW"/>
</dbReference>
<dbReference type="NCBIfam" id="TIGR00125">
    <property type="entry name" value="cyt_tran_rel"/>
    <property type="match status" value="1"/>
</dbReference>
<evidence type="ECO:0000256" key="9">
    <source>
        <dbReference type="ARBA" id="ARBA00023027"/>
    </source>
</evidence>
<organism evidence="12 13">
    <name type="scientific">Piscirickettsia salmonis</name>
    <dbReference type="NCBI Taxonomy" id="1238"/>
    <lineage>
        <taxon>Bacteria</taxon>
        <taxon>Pseudomonadati</taxon>
        <taxon>Pseudomonadota</taxon>
        <taxon>Gammaproteobacteria</taxon>
        <taxon>Thiotrichales</taxon>
        <taxon>Piscirickettsiaceae</taxon>
        <taxon>Piscirickettsia</taxon>
    </lineage>
</organism>
<keyword evidence="6 11" id="KW-0548">Nucleotidyltransferase</keyword>
<dbReference type="InterPro" id="IPR014729">
    <property type="entry name" value="Rossmann-like_a/b/a_fold"/>
</dbReference>
<keyword evidence="9 11" id="KW-0520">NAD</keyword>
<comment type="similarity">
    <text evidence="3 11">Belongs to the NadD family.</text>
</comment>
<evidence type="ECO:0000256" key="11">
    <source>
        <dbReference type="HAMAP-Rule" id="MF_00244"/>
    </source>
</evidence>
<dbReference type="SUPFAM" id="SSF52374">
    <property type="entry name" value="Nucleotidylyl transferase"/>
    <property type="match status" value="1"/>
</dbReference>
<dbReference type="CDD" id="cd02165">
    <property type="entry name" value="NMNAT"/>
    <property type="match status" value="1"/>
</dbReference>
<evidence type="ECO:0000256" key="1">
    <source>
        <dbReference type="ARBA" id="ARBA00002324"/>
    </source>
</evidence>
<evidence type="ECO:0000313" key="13">
    <source>
        <dbReference type="Proteomes" id="UP000029558"/>
    </source>
</evidence>
<keyword evidence="8 11" id="KW-0067">ATP-binding</keyword>
<comment type="catalytic activity">
    <reaction evidence="10 11">
        <text>nicotinate beta-D-ribonucleotide + ATP + H(+) = deamido-NAD(+) + diphosphate</text>
        <dbReference type="Rhea" id="RHEA:22860"/>
        <dbReference type="ChEBI" id="CHEBI:15378"/>
        <dbReference type="ChEBI" id="CHEBI:30616"/>
        <dbReference type="ChEBI" id="CHEBI:33019"/>
        <dbReference type="ChEBI" id="CHEBI:57502"/>
        <dbReference type="ChEBI" id="CHEBI:58437"/>
        <dbReference type="EC" id="2.7.7.18"/>
    </reaction>
</comment>
<proteinExistence type="inferred from homology"/>
<keyword evidence="4 11" id="KW-0662">Pyridine nucleotide biosynthesis</keyword>
<dbReference type="HAMAP" id="MF_00244">
    <property type="entry name" value="NaMN_adenylyltr"/>
    <property type="match status" value="1"/>
</dbReference>
<dbReference type="NCBIfam" id="NF000840">
    <property type="entry name" value="PRK00071.1-3"/>
    <property type="match status" value="1"/>
</dbReference>
<name>A0A1L6TEP6_PISSA</name>
<dbReference type="GO" id="GO:0009435">
    <property type="term" value="P:NAD+ biosynthetic process"/>
    <property type="evidence" value="ECO:0007669"/>
    <property type="project" value="UniProtKB-UniRule"/>
</dbReference>
<evidence type="ECO:0000256" key="8">
    <source>
        <dbReference type="ARBA" id="ARBA00022840"/>
    </source>
</evidence>
<dbReference type="PANTHER" id="PTHR39321">
    <property type="entry name" value="NICOTINATE-NUCLEOTIDE ADENYLYLTRANSFERASE-RELATED"/>
    <property type="match status" value="1"/>
</dbReference>
<comment type="function">
    <text evidence="1 11">Catalyzes the reversible adenylation of nicotinate mononucleotide (NaMN) to nicotinic acid adenine dinucleotide (NaAD).</text>
</comment>